<dbReference type="InterPro" id="IPR013766">
    <property type="entry name" value="Thioredoxin_domain"/>
</dbReference>
<reference evidence="2 3" key="1">
    <citation type="submission" date="2019-03" db="EMBL/GenBank/DDBJ databases">
        <title>Genomic Encyclopedia of Type Strains, Phase IV (KMG-IV): sequencing the most valuable type-strain genomes for metagenomic binning, comparative biology and taxonomic classification.</title>
        <authorList>
            <person name="Goeker M."/>
        </authorList>
    </citation>
    <scope>NUCLEOTIDE SEQUENCE [LARGE SCALE GENOMIC DNA]</scope>
    <source>
        <strain evidence="2 3">DSM 23802</strain>
    </source>
</reference>
<dbReference type="Pfam" id="PF00085">
    <property type="entry name" value="Thioredoxin"/>
    <property type="match status" value="1"/>
</dbReference>
<feature type="domain" description="Thioredoxin" evidence="1">
    <location>
        <begin position="26"/>
        <end position="87"/>
    </location>
</feature>
<protein>
    <submittedName>
        <fullName evidence="2">Glutaredoxin-like protein</fullName>
    </submittedName>
</protein>
<evidence type="ECO:0000313" key="3">
    <source>
        <dbReference type="Proteomes" id="UP000295788"/>
    </source>
</evidence>
<dbReference type="PANTHER" id="PTHR37170:SF1">
    <property type="entry name" value="GLUTAREDOXIN-LIKE PROTEIN"/>
    <property type="match status" value="1"/>
</dbReference>
<name>A0A4R3KJ42_9BACI</name>
<sequence length="144" mass="16375">MAKIDERDKETIRNMFSEQMKGKTHIRFFSSKSGCDYCEDTQEILEELAALTDKIDLQILDKDQNTEEVSRYQVDKFPAIVFVKEDGTDTGVRFYGIPSGYEFSTLIEDIIDIANNKTGLSQSTIDQLKNITQDVTISVFVTPT</sequence>
<proteinExistence type="predicted"/>
<gene>
    <name evidence="2" type="ORF">EDD72_1037</name>
</gene>
<dbReference type="PANTHER" id="PTHR37170">
    <property type="entry name" value="GLUTAREDOXIN-RELATED"/>
    <property type="match status" value="1"/>
</dbReference>
<accession>A0A4R3KJ42</accession>
<dbReference type="AlphaFoldDB" id="A0A4R3KJ42"/>
<evidence type="ECO:0000259" key="1">
    <source>
        <dbReference type="Pfam" id="PF00085"/>
    </source>
</evidence>
<dbReference type="SUPFAM" id="SSF52833">
    <property type="entry name" value="Thioredoxin-like"/>
    <property type="match status" value="1"/>
</dbReference>
<organism evidence="2 3">
    <name type="scientific">Tepidibacillus fermentans</name>
    <dbReference type="NCBI Taxonomy" id="1281767"/>
    <lineage>
        <taxon>Bacteria</taxon>
        <taxon>Bacillati</taxon>
        <taxon>Bacillota</taxon>
        <taxon>Bacilli</taxon>
        <taxon>Bacillales</taxon>
        <taxon>Bacillaceae</taxon>
        <taxon>Tepidibacillus</taxon>
    </lineage>
</organism>
<dbReference type="Proteomes" id="UP000295788">
    <property type="component" value="Unassembled WGS sequence"/>
</dbReference>
<comment type="caution">
    <text evidence="2">The sequence shown here is derived from an EMBL/GenBank/DDBJ whole genome shotgun (WGS) entry which is preliminary data.</text>
</comment>
<dbReference type="InterPro" id="IPR036249">
    <property type="entry name" value="Thioredoxin-like_sf"/>
</dbReference>
<keyword evidence="3" id="KW-1185">Reference proteome</keyword>
<dbReference type="EMBL" id="SMAB01000003">
    <property type="protein sequence ID" value="TCS83686.1"/>
    <property type="molecule type" value="Genomic_DNA"/>
</dbReference>
<dbReference type="Gene3D" id="3.40.30.10">
    <property type="entry name" value="Glutaredoxin"/>
    <property type="match status" value="1"/>
</dbReference>
<evidence type="ECO:0000313" key="2">
    <source>
        <dbReference type="EMBL" id="TCS83686.1"/>
    </source>
</evidence>